<dbReference type="EMBL" id="JBHMCF010000057">
    <property type="protein sequence ID" value="MFB9476910.1"/>
    <property type="molecule type" value="Genomic_DNA"/>
</dbReference>
<dbReference type="RefSeq" id="WP_345410492.1">
    <property type="nucleotide sequence ID" value="NZ_BAAAXS010000002.1"/>
</dbReference>
<name>A0ABV5P2V0_9ACTN</name>
<dbReference type="Proteomes" id="UP001589568">
    <property type="component" value="Unassembled WGS sequence"/>
</dbReference>
<feature type="coiled-coil region" evidence="1">
    <location>
        <begin position="10"/>
        <end position="37"/>
    </location>
</feature>
<accession>A0ABV5P2V0</accession>
<evidence type="ECO:0000313" key="2">
    <source>
        <dbReference type="EMBL" id="MFB9476910.1"/>
    </source>
</evidence>
<evidence type="ECO:0000313" key="3">
    <source>
        <dbReference type="Proteomes" id="UP001589568"/>
    </source>
</evidence>
<keyword evidence="3" id="KW-1185">Reference proteome</keyword>
<proteinExistence type="predicted"/>
<reference evidence="2 3" key="1">
    <citation type="submission" date="2024-09" db="EMBL/GenBank/DDBJ databases">
        <authorList>
            <person name="Sun Q."/>
            <person name="Mori K."/>
        </authorList>
    </citation>
    <scope>NUCLEOTIDE SEQUENCE [LARGE SCALE GENOMIC DNA]</scope>
    <source>
        <strain evidence="2 3">JCM 3324</strain>
    </source>
</reference>
<protein>
    <submittedName>
        <fullName evidence="2">Uncharacterized protein</fullName>
    </submittedName>
</protein>
<comment type="caution">
    <text evidence="2">The sequence shown here is derived from an EMBL/GenBank/DDBJ whole genome shotgun (WGS) entry which is preliminary data.</text>
</comment>
<keyword evidence="1" id="KW-0175">Coiled coil</keyword>
<gene>
    <name evidence="2" type="ORF">ACFFR3_46100</name>
</gene>
<evidence type="ECO:0000256" key="1">
    <source>
        <dbReference type="SAM" id="Coils"/>
    </source>
</evidence>
<sequence length="201" mass="21899">MTATATAAAATAATAAADELRAQAAAHEREAEASFERCDTDGFLSQWASRMVAQEERLQADIEENGGKAMFLALFDLDGNLLPAILRPSRYYGRPDYWTIYADDDCRGRAVAFFTPSQAKNGRKARATDARKGYYVGYVMAPAKAELRGSNAACVSAVPVRTGPEFSRDVEIIDNGQHGPELSWEQGRYYHSTDVVYNGAA</sequence>
<organism evidence="2 3">
    <name type="scientific">Nonomuraea salmonea</name>
    <dbReference type="NCBI Taxonomy" id="46181"/>
    <lineage>
        <taxon>Bacteria</taxon>
        <taxon>Bacillati</taxon>
        <taxon>Actinomycetota</taxon>
        <taxon>Actinomycetes</taxon>
        <taxon>Streptosporangiales</taxon>
        <taxon>Streptosporangiaceae</taxon>
        <taxon>Nonomuraea</taxon>
    </lineage>
</organism>